<evidence type="ECO:0000313" key="2">
    <source>
        <dbReference type="Proteomes" id="UP001054945"/>
    </source>
</evidence>
<comment type="caution">
    <text evidence="1">The sequence shown here is derived from an EMBL/GenBank/DDBJ whole genome shotgun (WGS) entry which is preliminary data.</text>
</comment>
<reference evidence="1 2" key="1">
    <citation type="submission" date="2021-06" db="EMBL/GenBank/DDBJ databases">
        <title>Caerostris extrusa draft genome.</title>
        <authorList>
            <person name="Kono N."/>
            <person name="Arakawa K."/>
        </authorList>
    </citation>
    <scope>NUCLEOTIDE SEQUENCE [LARGE SCALE GENOMIC DNA]</scope>
</reference>
<dbReference type="EMBL" id="BPLR01010134">
    <property type="protein sequence ID" value="GIY37188.1"/>
    <property type="molecule type" value="Genomic_DNA"/>
</dbReference>
<accession>A0AAV4SZZ4</accession>
<evidence type="ECO:0000313" key="1">
    <source>
        <dbReference type="EMBL" id="GIY37188.1"/>
    </source>
</evidence>
<keyword evidence="2" id="KW-1185">Reference proteome</keyword>
<sequence length="99" mass="11254">MPRENSNLPKGATTWTSLGTPLLGHYRSVAYDDDNNNNCVKTYSCIGQFMFPDEVYSVFSFFVIHHFAVCGHCQPLSQEDVDSRYHHSLGNIWKAPQRG</sequence>
<dbReference type="Proteomes" id="UP001054945">
    <property type="component" value="Unassembled WGS sequence"/>
</dbReference>
<protein>
    <submittedName>
        <fullName evidence="1">Uncharacterized protein</fullName>
    </submittedName>
</protein>
<dbReference type="AlphaFoldDB" id="A0AAV4SZZ4"/>
<proteinExistence type="predicted"/>
<name>A0AAV4SZZ4_CAEEX</name>
<organism evidence="1 2">
    <name type="scientific">Caerostris extrusa</name>
    <name type="common">Bark spider</name>
    <name type="synonym">Caerostris bankana</name>
    <dbReference type="NCBI Taxonomy" id="172846"/>
    <lineage>
        <taxon>Eukaryota</taxon>
        <taxon>Metazoa</taxon>
        <taxon>Ecdysozoa</taxon>
        <taxon>Arthropoda</taxon>
        <taxon>Chelicerata</taxon>
        <taxon>Arachnida</taxon>
        <taxon>Araneae</taxon>
        <taxon>Araneomorphae</taxon>
        <taxon>Entelegynae</taxon>
        <taxon>Araneoidea</taxon>
        <taxon>Araneidae</taxon>
        <taxon>Caerostris</taxon>
    </lineage>
</organism>
<gene>
    <name evidence="1" type="ORF">CEXT_336951</name>
</gene>